<dbReference type="RefSeq" id="WP_118766327.1">
    <property type="nucleotide sequence ID" value="NZ_QWKP01000144.1"/>
</dbReference>
<dbReference type="OrthoDB" id="3787329at2"/>
<dbReference type="InterPro" id="IPR057893">
    <property type="entry name" value="LRV_2"/>
</dbReference>
<keyword evidence="2" id="KW-1133">Transmembrane helix</keyword>
<keyword evidence="5" id="KW-1185">Reference proteome</keyword>
<name>A0A413RPB0_9CELL</name>
<evidence type="ECO:0000313" key="4">
    <source>
        <dbReference type="EMBL" id="RHA43741.1"/>
    </source>
</evidence>
<evidence type="ECO:0000256" key="1">
    <source>
        <dbReference type="SAM" id="MobiDB-lite"/>
    </source>
</evidence>
<evidence type="ECO:0000256" key="2">
    <source>
        <dbReference type="SAM" id="Phobius"/>
    </source>
</evidence>
<organism evidence="4 5">
    <name type="scientific">Cellulomonas rhizosphaerae</name>
    <dbReference type="NCBI Taxonomy" id="2293719"/>
    <lineage>
        <taxon>Bacteria</taxon>
        <taxon>Bacillati</taxon>
        <taxon>Actinomycetota</taxon>
        <taxon>Actinomycetes</taxon>
        <taxon>Micrococcales</taxon>
        <taxon>Cellulomonadaceae</taxon>
        <taxon>Cellulomonas</taxon>
    </lineage>
</organism>
<accession>A0A413RPB0</accession>
<dbReference type="Pfam" id="PF25591">
    <property type="entry name" value="LRV_2"/>
    <property type="match status" value="1"/>
</dbReference>
<dbReference type="AlphaFoldDB" id="A0A413RPB0"/>
<evidence type="ECO:0000313" key="5">
    <source>
        <dbReference type="Proteomes" id="UP000283374"/>
    </source>
</evidence>
<dbReference type="Proteomes" id="UP000283374">
    <property type="component" value="Unassembled WGS sequence"/>
</dbReference>
<feature type="domain" description="Leucine rich repeat variant" evidence="3">
    <location>
        <begin position="2"/>
        <end position="60"/>
    </location>
</feature>
<evidence type="ECO:0000259" key="3">
    <source>
        <dbReference type="Pfam" id="PF25591"/>
    </source>
</evidence>
<protein>
    <recommendedName>
        <fullName evidence="3">Leucine rich repeat variant domain-containing protein</fullName>
    </recommendedName>
</protein>
<sequence length="600" mass="62485">MDDATIAAHPQAPAAALARIVSQRPDLRPVVAANPAAQPALLEWLAALRDPAVDAALASRSASAQQVAPPAPVSWAPEPTTLTSGWAPQAAPGRTAFAQAAYTRPDPAVQDISYQGEPPRSRRGLWIGLVATAVVLVGGGALAAYLMVFSKLDGAPTPEAAVTQLIEGVAHKDGIAVYGAISPSEIEGLSPVLSAQTGTPDDEETRKKLLTVLDALDVDLAGLDVEVEPIGEGLAKVSVVAGTLSVDGDAKEIVDALADVYEPAMGGLESLTPGGTAEMWDQATVELDKALPWSVDAKDLAWDVRGGAQRPFLVAVEEGGSWYVSPLMTLGELVNVETGGERGAMPDRSSQTGAATAEAAGTQFATATAALFGGDTGPMVAALPPAEARFFSVYVQAWLDDTDGHTGNPTVDEASFVPTPIDDDRTRLAIGRVALGGEYPAVFEGVCVTDKTSGQKVCADSSPLGEQLGFDELGLVAVHADRGWNVSLLATFADWSSIVGSHLKELQDSGELADGTWLRDLVLGSGFGDYPSPNEFGERDRGEVGDESDAFDMGGYTFDDEGNLLNPNGVVIEQWSVDEKGNLVDVDGNVLWAQPSTSDY</sequence>
<proteinExistence type="predicted"/>
<keyword evidence="2" id="KW-0472">Membrane</keyword>
<comment type="caution">
    <text evidence="4">The sequence shown here is derived from an EMBL/GenBank/DDBJ whole genome shotgun (WGS) entry which is preliminary data.</text>
</comment>
<dbReference type="EMBL" id="QWKP01000144">
    <property type="protein sequence ID" value="RHA43741.1"/>
    <property type="molecule type" value="Genomic_DNA"/>
</dbReference>
<feature type="transmembrane region" description="Helical" evidence="2">
    <location>
        <begin position="125"/>
        <end position="148"/>
    </location>
</feature>
<gene>
    <name evidence="4" type="ORF">D1825_04850</name>
</gene>
<feature type="region of interest" description="Disordered" evidence="1">
    <location>
        <begin position="532"/>
        <end position="552"/>
    </location>
</feature>
<reference evidence="4 5" key="1">
    <citation type="submission" date="2018-08" db="EMBL/GenBank/DDBJ databases">
        <title>Cellulomonas rhizosphaerae sp. nov., a novel actinomycete isolated from soil.</title>
        <authorList>
            <person name="Tian Y."/>
        </authorList>
    </citation>
    <scope>NUCLEOTIDE SEQUENCE [LARGE SCALE GENOMIC DNA]</scope>
    <source>
        <strain evidence="4 5">NEAU-TCZ24</strain>
    </source>
</reference>
<keyword evidence="2" id="KW-0812">Transmembrane</keyword>